<evidence type="ECO:0000256" key="7">
    <source>
        <dbReference type="ARBA" id="ARBA00022729"/>
    </source>
</evidence>
<dbReference type="Pfam" id="PF02563">
    <property type="entry name" value="Poly_export"/>
    <property type="match status" value="1"/>
</dbReference>
<dbReference type="InterPro" id="IPR019554">
    <property type="entry name" value="Soluble_ligand-bd"/>
</dbReference>
<reference evidence="18 19" key="1">
    <citation type="submission" date="2017-07" db="EMBL/GenBank/DDBJ databases">
        <title>Complete genome sequence of Oryzomicrobium terrae TPP412.</title>
        <authorList>
            <person name="Chiu L.-W."/>
            <person name="Lo K.-J."/>
            <person name="Tsai Y.-M."/>
            <person name="Lin S.-S."/>
            <person name="Kuo C.-H."/>
            <person name="Liu C.-T."/>
        </authorList>
    </citation>
    <scope>NUCLEOTIDE SEQUENCE [LARGE SCALE GENOMIC DNA]</scope>
    <source>
        <strain evidence="18 19">TPP412</strain>
    </source>
</reference>
<evidence type="ECO:0000256" key="9">
    <source>
        <dbReference type="ARBA" id="ARBA00023065"/>
    </source>
</evidence>
<evidence type="ECO:0000259" key="17">
    <source>
        <dbReference type="Pfam" id="PF22461"/>
    </source>
</evidence>
<proteinExistence type="inferred from homology"/>
<accession>A0A5C1E9R9</accession>
<dbReference type="GO" id="GO:0015288">
    <property type="term" value="F:porin activity"/>
    <property type="evidence" value="ECO:0007669"/>
    <property type="project" value="UniProtKB-KW"/>
</dbReference>
<evidence type="ECO:0000256" key="10">
    <source>
        <dbReference type="ARBA" id="ARBA00023114"/>
    </source>
</evidence>
<dbReference type="Pfam" id="PF10531">
    <property type="entry name" value="SLBB"/>
    <property type="match status" value="1"/>
</dbReference>
<evidence type="ECO:0000256" key="5">
    <source>
        <dbReference type="ARBA" id="ARBA00022597"/>
    </source>
</evidence>
<evidence type="ECO:0000256" key="8">
    <source>
        <dbReference type="ARBA" id="ARBA00023047"/>
    </source>
</evidence>
<keyword evidence="6" id="KW-0812">Transmembrane</keyword>
<evidence type="ECO:0000256" key="1">
    <source>
        <dbReference type="ARBA" id="ARBA00004571"/>
    </source>
</evidence>
<evidence type="ECO:0000256" key="3">
    <source>
        <dbReference type="ARBA" id="ARBA00022448"/>
    </source>
</evidence>
<feature type="domain" description="Soluble ligand binding" evidence="16">
    <location>
        <begin position="232"/>
        <end position="279"/>
    </location>
</feature>
<dbReference type="NCBIfam" id="TIGR03028">
    <property type="entry name" value="EpsE"/>
    <property type="match status" value="1"/>
</dbReference>
<comment type="subcellular location">
    <subcellularLocation>
        <location evidence="1">Cell outer membrane</location>
        <topology evidence="1">Multi-pass membrane protein</topology>
    </subcellularLocation>
</comment>
<keyword evidence="4" id="KW-1134">Transmembrane beta strand</keyword>
<evidence type="ECO:0000256" key="11">
    <source>
        <dbReference type="ARBA" id="ARBA00023136"/>
    </source>
</evidence>
<dbReference type="PANTHER" id="PTHR33619:SF3">
    <property type="entry name" value="POLYSACCHARIDE EXPORT PROTEIN GFCE-RELATED"/>
    <property type="match status" value="1"/>
</dbReference>
<keyword evidence="8" id="KW-0625">Polysaccharide transport</keyword>
<evidence type="ECO:0000256" key="13">
    <source>
        <dbReference type="ARBA" id="ARBA00023237"/>
    </source>
</evidence>
<keyword evidence="19" id="KW-1185">Reference proteome</keyword>
<evidence type="ECO:0000259" key="15">
    <source>
        <dbReference type="Pfam" id="PF02563"/>
    </source>
</evidence>
<dbReference type="GO" id="GO:0009279">
    <property type="term" value="C:cell outer membrane"/>
    <property type="evidence" value="ECO:0007669"/>
    <property type="project" value="UniProtKB-SubCell"/>
</dbReference>
<keyword evidence="12" id="KW-0564">Palmitate</keyword>
<keyword evidence="3" id="KW-0813">Transport</keyword>
<evidence type="ECO:0000256" key="14">
    <source>
        <dbReference type="ARBA" id="ARBA00023288"/>
    </source>
</evidence>
<dbReference type="InterPro" id="IPR003715">
    <property type="entry name" value="Poly_export_N"/>
</dbReference>
<feature type="domain" description="Polysaccharide export protein N-terminal" evidence="15">
    <location>
        <begin position="65"/>
        <end position="140"/>
    </location>
</feature>
<keyword evidence="5" id="KW-0762">Sugar transport</keyword>
<dbReference type="Proteomes" id="UP000323671">
    <property type="component" value="Chromosome"/>
</dbReference>
<evidence type="ECO:0000313" key="19">
    <source>
        <dbReference type="Proteomes" id="UP000323671"/>
    </source>
</evidence>
<dbReference type="Gene3D" id="3.10.560.10">
    <property type="entry name" value="Outer membrane lipoprotein wza domain like"/>
    <property type="match status" value="2"/>
</dbReference>
<organism evidence="18 19">
    <name type="scientific">Oryzomicrobium terrae</name>
    <dbReference type="NCBI Taxonomy" id="1735038"/>
    <lineage>
        <taxon>Bacteria</taxon>
        <taxon>Pseudomonadati</taxon>
        <taxon>Pseudomonadota</taxon>
        <taxon>Betaproteobacteria</taxon>
        <taxon>Rhodocyclales</taxon>
        <taxon>Rhodocyclaceae</taxon>
        <taxon>Oryzomicrobium</taxon>
    </lineage>
</organism>
<gene>
    <name evidence="18" type="primary">gumB</name>
    <name evidence="18" type="ORF">OTERR_19180</name>
</gene>
<dbReference type="PANTHER" id="PTHR33619">
    <property type="entry name" value="POLYSACCHARIDE EXPORT PROTEIN GFCE-RELATED"/>
    <property type="match status" value="1"/>
</dbReference>
<protein>
    <submittedName>
        <fullName evidence="18">Putative polysaccharide export protein</fullName>
    </submittedName>
</protein>
<evidence type="ECO:0000256" key="4">
    <source>
        <dbReference type="ARBA" id="ARBA00022452"/>
    </source>
</evidence>
<dbReference type="InterPro" id="IPR017478">
    <property type="entry name" value="Polysacc_export_EpsE"/>
</dbReference>
<feature type="domain" description="SLBB" evidence="17">
    <location>
        <begin position="147"/>
        <end position="227"/>
    </location>
</feature>
<keyword evidence="14" id="KW-0449">Lipoprotein</keyword>
<dbReference type="KEGG" id="otr:OTERR_19180"/>
<keyword evidence="10" id="KW-0626">Porin</keyword>
<dbReference type="Pfam" id="PF22461">
    <property type="entry name" value="SLBB_2"/>
    <property type="match status" value="1"/>
</dbReference>
<evidence type="ECO:0000256" key="12">
    <source>
        <dbReference type="ARBA" id="ARBA00023139"/>
    </source>
</evidence>
<dbReference type="InterPro" id="IPR049712">
    <property type="entry name" value="Poly_export"/>
</dbReference>
<dbReference type="EMBL" id="CP022579">
    <property type="protein sequence ID" value="QEL65394.1"/>
    <property type="molecule type" value="Genomic_DNA"/>
</dbReference>
<evidence type="ECO:0000256" key="6">
    <source>
        <dbReference type="ARBA" id="ARBA00022692"/>
    </source>
</evidence>
<dbReference type="GO" id="GO:0006811">
    <property type="term" value="P:monoatomic ion transport"/>
    <property type="evidence" value="ECO:0007669"/>
    <property type="project" value="UniProtKB-KW"/>
</dbReference>
<dbReference type="AlphaFoldDB" id="A0A5C1E9R9"/>
<evidence type="ECO:0000259" key="16">
    <source>
        <dbReference type="Pfam" id="PF10531"/>
    </source>
</evidence>
<comment type="similarity">
    <text evidence="2">Belongs to the BexD/CtrA/VexA family.</text>
</comment>
<name>A0A5C1E9R9_9RHOO</name>
<keyword evidence="7" id="KW-0732">Signal</keyword>
<keyword evidence="11" id="KW-0472">Membrane</keyword>
<dbReference type="GO" id="GO:0046930">
    <property type="term" value="C:pore complex"/>
    <property type="evidence" value="ECO:0007669"/>
    <property type="project" value="UniProtKB-KW"/>
</dbReference>
<evidence type="ECO:0000256" key="2">
    <source>
        <dbReference type="ARBA" id="ARBA00009450"/>
    </source>
</evidence>
<keyword evidence="13" id="KW-0998">Cell outer membrane</keyword>
<evidence type="ECO:0000313" key="18">
    <source>
        <dbReference type="EMBL" id="QEL65394.1"/>
    </source>
</evidence>
<dbReference type="InterPro" id="IPR054765">
    <property type="entry name" value="SLBB_dom"/>
</dbReference>
<dbReference type="RefSeq" id="WP_082396998.1">
    <property type="nucleotide sequence ID" value="NZ_CP022579.1"/>
</dbReference>
<sequence length="307" mass="32662">MNGSTAGWTKRGWRHALIAATARGLLGTVAAFLLLGVGGAGAQQQQVALNAAAPSGAAAVVASSTPREYLLGPGDAIRIVVFQNPDLTLETRVSENGVITYPLVGPVKVGGLPLGEGEKRIADALKKGGFVQMPQVNIVLLQVRGNQVAVLGQVNRPGRFPLETTNTRVSEALAQAGGIAPTGADTVIVMGTRDGKPFRQEIDVASLYLNNQSEDDIAVAPGDTLYVHRAPMFYIYGEVQRPGAYRVERNMTVMQALAQGGGPTVRGTERSLRLHRRNAQGILEKLSPEMDEAVRADDVLYVRESLF</sequence>
<keyword evidence="9" id="KW-0406">Ion transport</keyword>
<dbReference type="GO" id="GO:0015159">
    <property type="term" value="F:polysaccharide transmembrane transporter activity"/>
    <property type="evidence" value="ECO:0007669"/>
    <property type="project" value="InterPro"/>
</dbReference>